<evidence type="ECO:0008006" key="3">
    <source>
        <dbReference type="Google" id="ProtNLM"/>
    </source>
</evidence>
<evidence type="ECO:0000313" key="1">
    <source>
        <dbReference type="EMBL" id="TCP28791.1"/>
    </source>
</evidence>
<sequence length="207" mass="23917">MKYEIRKTPKTRQFELVHDGEVVQKVCRSCGHVKLIEDFHRYSAGHTRPDCRDCHNKRQRKYIQNIKLKRIAYRNNSRARLQGAPDTLTEQDVKELFEFADGKCMISGKECETFEVDHLQALSKCWLGSTAGNVILVSPGVNRKKGTLSIFEFAKSESSKGLIDLYQLRKTFDYLASKYGITTERYVGFLLDCEELAKRQKELLSKN</sequence>
<dbReference type="AlphaFoldDB" id="A0A4R2P4D4"/>
<comment type="caution">
    <text evidence="1">The sequence shown here is derived from an EMBL/GenBank/DDBJ whole genome shotgun (WGS) entry which is preliminary data.</text>
</comment>
<dbReference type="Gene3D" id="1.10.30.50">
    <property type="match status" value="1"/>
</dbReference>
<organism evidence="1 2">
    <name type="scientific">Scopulibacillus darangshiensis</name>
    <dbReference type="NCBI Taxonomy" id="442528"/>
    <lineage>
        <taxon>Bacteria</taxon>
        <taxon>Bacillati</taxon>
        <taxon>Bacillota</taxon>
        <taxon>Bacilli</taxon>
        <taxon>Bacillales</taxon>
        <taxon>Sporolactobacillaceae</taxon>
        <taxon>Scopulibacillus</taxon>
    </lineage>
</organism>
<protein>
    <recommendedName>
        <fullName evidence="3">HNH endonuclease</fullName>
    </recommendedName>
</protein>
<proteinExistence type="predicted"/>
<dbReference type="OrthoDB" id="2974029at2"/>
<name>A0A4R2P4D4_9BACL</name>
<accession>A0A4R2P4D4</accession>
<dbReference type="RefSeq" id="WP_132746284.1">
    <property type="nucleotide sequence ID" value="NZ_SLXK01000015.1"/>
</dbReference>
<gene>
    <name evidence="1" type="ORF">EV207_11516</name>
</gene>
<reference evidence="1 2" key="1">
    <citation type="submission" date="2019-03" db="EMBL/GenBank/DDBJ databases">
        <title>Genomic Encyclopedia of Type Strains, Phase IV (KMG-IV): sequencing the most valuable type-strain genomes for metagenomic binning, comparative biology and taxonomic classification.</title>
        <authorList>
            <person name="Goeker M."/>
        </authorList>
    </citation>
    <scope>NUCLEOTIDE SEQUENCE [LARGE SCALE GENOMIC DNA]</scope>
    <source>
        <strain evidence="1 2">DSM 19377</strain>
    </source>
</reference>
<evidence type="ECO:0000313" key="2">
    <source>
        <dbReference type="Proteomes" id="UP000295416"/>
    </source>
</evidence>
<keyword evidence="2" id="KW-1185">Reference proteome</keyword>
<dbReference type="Proteomes" id="UP000295416">
    <property type="component" value="Unassembled WGS sequence"/>
</dbReference>
<dbReference type="EMBL" id="SLXK01000015">
    <property type="protein sequence ID" value="TCP28791.1"/>
    <property type="molecule type" value="Genomic_DNA"/>
</dbReference>